<dbReference type="InterPro" id="IPR036236">
    <property type="entry name" value="Znf_C2H2_sf"/>
</dbReference>
<feature type="domain" description="C2H2-type" evidence="2">
    <location>
        <begin position="17"/>
        <end position="44"/>
    </location>
</feature>
<name>A0A6J8DJD5_MYTCO</name>
<reference evidence="3 4" key="1">
    <citation type="submission" date="2020-06" db="EMBL/GenBank/DDBJ databases">
        <authorList>
            <person name="Li R."/>
            <person name="Bekaert M."/>
        </authorList>
    </citation>
    <scope>NUCLEOTIDE SEQUENCE [LARGE SCALE GENOMIC DNA]</scope>
    <source>
        <strain evidence="4">wild</strain>
    </source>
</reference>
<sequence>MCTKGFVEKKKKYDYAYKCDTCGKVFKSLKYLKEFVKSHINPDRYQCTSCDDKNTIREPSSNIHQFLIEENKLNAKRLKLISDIDSKLHFDININEKITKGNVKLVHRNRLPNHTYCFTDFKLRKKRKYRQVSLPSENKINETSTTIHVNEDEDLLPFLHENIGRIETVLNVNTNYSKETVLEIDHRKYQDPVYRYKIESVPKFVCNCCKKILFSEQTRVIASDNPILKVAQVTVNDIVCNFCFNKLKNNILPSTSVHGNKLDPCNIPSCLKELTFMEKKLISKIHVFLTIIVLPGGQLAEKGMVINFPVSIENNIDYLPRNYSNTNVFTMSYGENSHRKPTHMIRKDKIIKALLWLKKYNILYEDIKLNFSMLNNTLENENIPMNISEMEQFAAISINYTAPNINIAKLINSKTPHIVLPKCKENPVNIYERENGYFDGRFRKNSTYMLQAVNNYEFMRLLNSVNIHMRMMKNKLHVRVQDVRNLNQNPDLLTNSYMFMKNIRGTAAYWKNNLLNLLAMFKNLGTPSLFMTLSANDMHWTEVIMTLKQCSYEEACTIQNALLLVKEDPYLTALHFQRRFKALLNHVINGKLAPLGKVKDYFCRVEFQNRSSPHMHIFFWIENFKSIFNHREKLLEYINATISTRTPIDSPHLSSLVKKYQTHGHSNYCLHKTGRCRFGFPYKPCTDTKLVSNLEVASDKTKNASSMKLQEIQVMHI</sequence>
<keyword evidence="1" id="KW-0862">Zinc</keyword>
<accession>A0A6J8DJD5</accession>
<evidence type="ECO:0000259" key="2">
    <source>
        <dbReference type="PROSITE" id="PS50157"/>
    </source>
</evidence>
<dbReference type="PROSITE" id="PS50157">
    <property type="entry name" value="ZINC_FINGER_C2H2_2"/>
    <property type="match status" value="1"/>
</dbReference>
<dbReference type="InterPro" id="IPR025476">
    <property type="entry name" value="Helitron_helicase-like"/>
</dbReference>
<dbReference type="AlphaFoldDB" id="A0A6J8DJD5"/>
<protein>
    <recommendedName>
        <fullName evidence="2">C2H2-type domain-containing protein</fullName>
    </recommendedName>
</protein>
<organism evidence="3 4">
    <name type="scientific">Mytilus coruscus</name>
    <name type="common">Sea mussel</name>
    <dbReference type="NCBI Taxonomy" id="42192"/>
    <lineage>
        <taxon>Eukaryota</taxon>
        <taxon>Metazoa</taxon>
        <taxon>Spiralia</taxon>
        <taxon>Lophotrochozoa</taxon>
        <taxon>Mollusca</taxon>
        <taxon>Bivalvia</taxon>
        <taxon>Autobranchia</taxon>
        <taxon>Pteriomorphia</taxon>
        <taxon>Mytilida</taxon>
        <taxon>Mytiloidea</taxon>
        <taxon>Mytilidae</taxon>
        <taxon>Mytilinae</taxon>
        <taxon>Mytilus</taxon>
    </lineage>
</organism>
<dbReference type="GO" id="GO:0008270">
    <property type="term" value="F:zinc ion binding"/>
    <property type="evidence" value="ECO:0007669"/>
    <property type="project" value="UniProtKB-KW"/>
</dbReference>
<keyword evidence="4" id="KW-1185">Reference proteome</keyword>
<dbReference type="InterPro" id="IPR013087">
    <property type="entry name" value="Znf_C2H2_type"/>
</dbReference>
<dbReference type="Gene3D" id="3.30.160.60">
    <property type="entry name" value="Classic Zinc Finger"/>
    <property type="match status" value="1"/>
</dbReference>
<dbReference type="InterPro" id="IPR046700">
    <property type="entry name" value="DUF6570"/>
</dbReference>
<dbReference type="Pfam" id="PF20209">
    <property type="entry name" value="DUF6570"/>
    <property type="match status" value="1"/>
</dbReference>
<keyword evidence="1" id="KW-0479">Metal-binding</keyword>
<proteinExistence type="predicted"/>
<dbReference type="Proteomes" id="UP000507470">
    <property type="component" value="Unassembled WGS sequence"/>
</dbReference>
<keyword evidence="1" id="KW-0863">Zinc-finger</keyword>
<evidence type="ECO:0000313" key="4">
    <source>
        <dbReference type="Proteomes" id="UP000507470"/>
    </source>
</evidence>
<dbReference type="Pfam" id="PF14214">
    <property type="entry name" value="Helitron_like_N"/>
    <property type="match status" value="1"/>
</dbReference>
<evidence type="ECO:0000313" key="3">
    <source>
        <dbReference type="EMBL" id="CAC5408743.1"/>
    </source>
</evidence>
<dbReference type="SUPFAM" id="SSF57667">
    <property type="entry name" value="beta-beta-alpha zinc fingers"/>
    <property type="match status" value="1"/>
</dbReference>
<evidence type="ECO:0000256" key="1">
    <source>
        <dbReference type="PROSITE-ProRule" id="PRU00042"/>
    </source>
</evidence>
<gene>
    <name evidence="3" type="ORF">MCOR_42112</name>
</gene>
<dbReference type="OrthoDB" id="6159664at2759"/>
<dbReference type="EMBL" id="CACVKT020007597">
    <property type="protein sequence ID" value="CAC5408743.1"/>
    <property type="molecule type" value="Genomic_DNA"/>
</dbReference>